<evidence type="ECO:0000313" key="2">
    <source>
        <dbReference type="Proteomes" id="UP000078465"/>
    </source>
</evidence>
<accession>A0ACD5EW52</accession>
<evidence type="ECO:0000313" key="1">
    <source>
        <dbReference type="EMBL" id="XKM43255.1"/>
    </source>
</evidence>
<organism evidence="1 2">
    <name type="scientific">Rhizobium ruizarguesonis</name>
    <dbReference type="NCBI Taxonomy" id="2081791"/>
    <lineage>
        <taxon>Bacteria</taxon>
        <taxon>Pseudomonadati</taxon>
        <taxon>Pseudomonadota</taxon>
        <taxon>Alphaproteobacteria</taxon>
        <taxon>Hyphomicrobiales</taxon>
        <taxon>Rhizobiaceae</taxon>
        <taxon>Rhizobium/Agrobacterium group</taxon>
        <taxon>Rhizobium</taxon>
    </lineage>
</organism>
<dbReference type="EMBL" id="CP171854">
    <property type="protein sequence ID" value="XKM43255.1"/>
    <property type="molecule type" value="Genomic_DNA"/>
</dbReference>
<sequence>MSSLDLTGHGVFTVLTGIGGDGWIAAAKTLSKELGLPIATHRIGPRQTWQDLNGDWAQAREIRDSGVLLVRPDHHVAWRADAVTADPEAELRRVLKTILSR</sequence>
<gene>
    <name evidence="1" type="ORF">A4U53_036830</name>
</gene>
<proteinExistence type="predicted"/>
<dbReference type="Proteomes" id="UP000078465">
    <property type="component" value="Plasmid unnamed1"/>
</dbReference>
<name>A0ACD5EW52_9HYPH</name>
<protein>
    <submittedName>
        <fullName evidence="1">Uncharacterized protein</fullName>
    </submittedName>
</protein>
<keyword evidence="1" id="KW-0614">Plasmid</keyword>
<geneLocation type="plasmid" evidence="1 2">
    <name>unnamed1</name>
</geneLocation>
<reference evidence="1" key="1">
    <citation type="submission" date="2024-10" db="EMBL/GenBank/DDBJ databases">
        <title>Strain of Rhizobium-related bacteria isolated fromm roots of Vavilovia formosa.</title>
        <authorList>
            <person name="Kimeklis A."/>
            <person name="Afonin A."/>
        </authorList>
    </citation>
    <scope>NUCLEOTIDE SEQUENCE</scope>
    <source>
        <strain evidence="1">Vaf-46</strain>
    </source>
</reference>